<evidence type="ECO:0000256" key="6">
    <source>
        <dbReference type="ARBA" id="ARBA00022741"/>
    </source>
</evidence>
<dbReference type="PANTHER" id="PTHR11088">
    <property type="entry name" value="TRNA DIMETHYLALLYLTRANSFERASE"/>
    <property type="match status" value="1"/>
</dbReference>
<keyword evidence="15" id="KW-1185">Reference proteome</keyword>
<evidence type="ECO:0000256" key="4">
    <source>
        <dbReference type="ARBA" id="ARBA00022679"/>
    </source>
</evidence>
<evidence type="ECO:0000313" key="14">
    <source>
        <dbReference type="EMBL" id="SHI30565.1"/>
    </source>
</evidence>
<dbReference type="NCBIfam" id="TIGR00174">
    <property type="entry name" value="miaA"/>
    <property type="match status" value="1"/>
</dbReference>
<dbReference type="EMBL" id="FQYT01000002">
    <property type="protein sequence ID" value="SHI30565.1"/>
    <property type="molecule type" value="Genomic_DNA"/>
</dbReference>
<feature type="site" description="Interaction with substrate tRNA" evidence="10">
    <location>
        <position position="124"/>
    </location>
</feature>
<feature type="region of interest" description="Interaction with substrate tRNA" evidence="10">
    <location>
        <begin position="35"/>
        <end position="38"/>
    </location>
</feature>
<protein>
    <recommendedName>
        <fullName evidence="10">tRNA dimethylallyltransferase</fullName>
        <ecNumber evidence="10">2.5.1.75</ecNumber>
    </recommendedName>
    <alternativeName>
        <fullName evidence="10">Dimethylallyl diphosphate:tRNA dimethylallyltransferase</fullName>
        <shortName evidence="10">DMAPP:tRNA dimethylallyltransferase</shortName>
        <shortName evidence="10">DMATase</shortName>
    </alternativeName>
    <alternativeName>
        <fullName evidence="10">Isopentenyl-diphosphate:tRNA isopentenyltransferase</fullName>
        <shortName evidence="10">IPP transferase</shortName>
        <shortName evidence="10">IPPT</shortName>
        <shortName evidence="10">IPTase</shortName>
    </alternativeName>
</protein>
<evidence type="ECO:0000256" key="9">
    <source>
        <dbReference type="ARBA" id="ARBA00049563"/>
    </source>
</evidence>
<dbReference type="InterPro" id="IPR027417">
    <property type="entry name" value="P-loop_NTPase"/>
</dbReference>
<dbReference type="Proteomes" id="UP000184342">
    <property type="component" value="Unassembled WGS sequence"/>
</dbReference>
<feature type="binding site" evidence="10">
    <location>
        <begin position="10"/>
        <end position="17"/>
    </location>
    <ligand>
        <name>ATP</name>
        <dbReference type="ChEBI" id="CHEBI:30616"/>
    </ligand>
</feature>
<dbReference type="GO" id="GO:0005524">
    <property type="term" value="F:ATP binding"/>
    <property type="evidence" value="ECO:0007669"/>
    <property type="project" value="UniProtKB-UniRule"/>
</dbReference>
<sequence length="314" mass="36828">MKKPLVVLTGPTSVGKTDLSIRLARQINGEIISADSIQVYRYMDIGSAKISPEEMQGITHHLIDEIDPDEEFNVVRFKELTQKYLDDIYSKNKIPIIVGGTGFYIQSVLYDIDFTDAVEDISIRRELEEILDRKGKFFLHQLLADADIESARKIHYNNTRRVIRALEFYRLTGNKISEHNSIQQGNASPYNFAYFVLNRDRRQLYDNIDFRVEKMLKDGLMEEVRHLLEMGYSRDLISMQGVGYKEMAAYMDGESSLDETVDLIKKNTRHFAKRQITWFKREKKVIWTNFEDFDNEQDRILDFMLKVLQDKEII</sequence>
<comment type="catalytic activity">
    <reaction evidence="9 10 11">
        <text>adenosine(37) in tRNA + dimethylallyl diphosphate = N(6)-dimethylallyladenosine(37) in tRNA + diphosphate</text>
        <dbReference type="Rhea" id="RHEA:26482"/>
        <dbReference type="Rhea" id="RHEA-COMP:10162"/>
        <dbReference type="Rhea" id="RHEA-COMP:10375"/>
        <dbReference type="ChEBI" id="CHEBI:33019"/>
        <dbReference type="ChEBI" id="CHEBI:57623"/>
        <dbReference type="ChEBI" id="CHEBI:74411"/>
        <dbReference type="ChEBI" id="CHEBI:74415"/>
        <dbReference type="EC" id="2.5.1.75"/>
    </reaction>
</comment>
<reference evidence="14 15" key="1">
    <citation type="submission" date="2016-11" db="EMBL/GenBank/DDBJ databases">
        <authorList>
            <person name="Jaros S."/>
            <person name="Januszkiewicz K."/>
            <person name="Wedrychowicz H."/>
        </authorList>
    </citation>
    <scope>NUCLEOTIDE SEQUENCE [LARGE SCALE GENOMIC DNA]</scope>
    <source>
        <strain evidence="14 15">DSM 15970</strain>
    </source>
</reference>
<comment type="subunit">
    <text evidence="10">Monomer.</text>
</comment>
<evidence type="ECO:0000313" key="15">
    <source>
        <dbReference type="Proteomes" id="UP000184342"/>
    </source>
</evidence>
<evidence type="ECO:0000256" key="13">
    <source>
        <dbReference type="RuleBase" id="RU003785"/>
    </source>
</evidence>
<dbReference type="InterPro" id="IPR039657">
    <property type="entry name" value="Dimethylallyltransferase"/>
</dbReference>
<feature type="binding site" evidence="10">
    <location>
        <begin position="12"/>
        <end position="17"/>
    </location>
    <ligand>
        <name>substrate</name>
    </ligand>
</feature>
<organism evidence="14 15">
    <name type="scientific">Parasporobacterium paucivorans DSM 15970</name>
    <dbReference type="NCBI Taxonomy" id="1122934"/>
    <lineage>
        <taxon>Bacteria</taxon>
        <taxon>Bacillati</taxon>
        <taxon>Bacillota</taxon>
        <taxon>Clostridia</taxon>
        <taxon>Lachnospirales</taxon>
        <taxon>Lachnospiraceae</taxon>
        <taxon>Parasporobacterium</taxon>
    </lineage>
</organism>
<dbReference type="STRING" id="1122934.SAMN02745691_00036"/>
<name>A0A1M6A295_9FIRM</name>
<keyword evidence="7 10" id="KW-0067">ATP-binding</keyword>
<dbReference type="Gene3D" id="3.40.50.300">
    <property type="entry name" value="P-loop containing nucleotide triphosphate hydrolases"/>
    <property type="match status" value="1"/>
</dbReference>
<evidence type="ECO:0000256" key="11">
    <source>
        <dbReference type="RuleBase" id="RU003783"/>
    </source>
</evidence>
<comment type="cofactor">
    <cofactor evidence="1 10">
        <name>Mg(2+)</name>
        <dbReference type="ChEBI" id="CHEBI:18420"/>
    </cofactor>
</comment>
<evidence type="ECO:0000256" key="7">
    <source>
        <dbReference type="ARBA" id="ARBA00022840"/>
    </source>
</evidence>
<dbReference type="EC" id="2.5.1.75" evidence="10"/>
<evidence type="ECO:0000256" key="3">
    <source>
        <dbReference type="ARBA" id="ARBA00005842"/>
    </source>
</evidence>
<dbReference type="GO" id="GO:0052381">
    <property type="term" value="F:tRNA dimethylallyltransferase activity"/>
    <property type="evidence" value="ECO:0007669"/>
    <property type="project" value="UniProtKB-UniRule"/>
</dbReference>
<evidence type="ECO:0000256" key="2">
    <source>
        <dbReference type="ARBA" id="ARBA00003213"/>
    </source>
</evidence>
<dbReference type="SUPFAM" id="SSF52540">
    <property type="entry name" value="P-loop containing nucleoside triphosphate hydrolases"/>
    <property type="match status" value="1"/>
</dbReference>
<feature type="site" description="Interaction with substrate tRNA" evidence="10">
    <location>
        <position position="101"/>
    </location>
</feature>
<accession>A0A1M6A295</accession>
<dbReference type="GO" id="GO:0006400">
    <property type="term" value="P:tRNA modification"/>
    <property type="evidence" value="ECO:0007669"/>
    <property type="project" value="TreeGrafter"/>
</dbReference>
<gene>
    <name evidence="10" type="primary">miaA</name>
    <name evidence="14" type="ORF">SAMN02745691_00036</name>
</gene>
<dbReference type="PANTHER" id="PTHR11088:SF60">
    <property type="entry name" value="TRNA DIMETHYLALLYLTRANSFERASE"/>
    <property type="match status" value="1"/>
</dbReference>
<evidence type="ECO:0000256" key="8">
    <source>
        <dbReference type="ARBA" id="ARBA00022842"/>
    </source>
</evidence>
<evidence type="ECO:0000256" key="5">
    <source>
        <dbReference type="ARBA" id="ARBA00022694"/>
    </source>
</evidence>
<keyword evidence="6 10" id="KW-0547">Nucleotide-binding</keyword>
<dbReference type="OrthoDB" id="9776390at2"/>
<evidence type="ECO:0000256" key="1">
    <source>
        <dbReference type="ARBA" id="ARBA00001946"/>
    </source>
</evidence>
<dbReference type="HAMAP" id="MF_00185">
    <property type="entry name" value="IPP_trans"/>
    <property type="match status" value="1"/>
</dbReference>
<comment type="function">
    <text evidence="2 10 12">Catalyzes the transfer of a dimethylallyl group onto the adenine at position 37 in tRNAs that read codons beginning with uridine, leading to the formation of N6-(dimethylallyl)adenosine (i(6)A).</text>
</comment>
<dbReference type="Pfam" id="PF01715">
    <property type="entry name" value="IPPT"/>
    <property type="match status" value="1"/>
</dbReference>
<keyword evidence="5 10" id="KW-0819">tRNA processing</keyword>
<dbReference type="AlphaFoldDB" id="A0A1M6A295"/>
<dbReference type="Gene3D" id="1.10.20.140">
    <property type="match status" value="1"/>
</dbReference>
<dbReference type="RefSeq" id="WP_073992347.1">
    <property type="nucleotide sequence ID" value="NZ_FQYT01000002.1"/>
</dbReference>
<comment type="similarity">
    <text evidence="3 10 13">Belongs to the IPP transferase family.</text>
</comment>
<comment type="caution">
    <text evidence="10">Lacks conserved residue(s) required for the propagation of feature annotation.</text>
</comment>
<evidence type="ECO:0000256" key="10">
    <source>
        <dbReference type="HAMAP-Rule" id="MF_00185"/>
    </source>
</evidence>
<evidence type="ECO:0000256" key="12">
    <source>
        <dbReference type="RuleBase" id="RU003784"/>
    </source>
</evidence>
<keyword evidence="4 10" id="KW-0808">Transferase</keyword>
<proteinExistence type="inferred from homology"/>
<dbReference type="InterPro" id="IPR018022">
    <property type="entry name" value="IPT"/>
</dbReference>
<keyword evidence="8 10" id="KW-0460">Magnesium</keyword>